<proteinExistence type="inferred from homology"/>
<gene>
    <name evidence="8" type="ORF">Mame_02980</name>
</gene>
<dbReference type="RefSeq" id="WP_018063294.1">
    <property type="nucleotide sequence ID" value="NZ_AQWH01000002.1"/>
</dbReference>
<dbReference type="KEGG" id="mmed:Mame_02980"/>
<dbReference type="PANTHER" id="PTHR33508">
    <property type="entry name" value="UPF0056 MEMBRANE PROTEIN YHCE"/>
    <property type="match status" value="1"/>
</dbReference>
<keyword evidence="9" id="KW-1185">Reference proteome</keyword>
<feature type="transmembrane region" description="Helical" evidence="7">
    <location>
        <begin position="182"/>
        <end position="200"/>
    </location>
</feature>
<dbReference type="EMBL" id="CP020330">
    <property type="protein sequence ID" value="AQZ52301.1"/>
    <property type="molecule type" value="Genomic_DNA"/>
</dbReference>
<keyword evidence="3" id="KW-1003">Cell membrane</keyword>
<evidence type="ECO:0000256" key="4">
    <source>
        <dbReference type="ARBA" id="ARBA00022692"/>
    </source>
</evidence>
<keyword evidence="6 7" id="KW-0472">Membrane</keyword>
<organism evidence="8 9">
    <name type="scientific">Martelella mediterranea DSM 17316</name>
    <dbReference type="NCBI Taxonomy" id="1122214"/>
    <lineage>
        <taxon>Bacteria</taxon>
        <taxon>Pseudomonadati</taxon>
        <taxon>Pseudomonadota</taxon>
        <taxon>Alphaproteobacteria</taxon>
        <taxon>Hyphomicrobiales</taxon>
        <taxon>Aurantimonadaceae</taxon>
        <taxon>Martelella</taxon>
    </lineage>
</organism>
<dbReference type="eggNOG" id="COG2095">
    <property type="taxonomic scope" value="Bacteria"/>
</dbReference>
<dbReference type="Pfam" id="PF01914">
    <property type="entry name" value="MarC"/>
    <property type="match status" value="1"/>
</dbReference>
<evidence type="ECO:0000256" key="3">
    <source>
        <dbReference type="ARBA" id="ARBA00022475"/>
    </source>
</evidence>
<comment type="similarity">
    <text evidence="2 7">Belongs to the UPF0056 (MarC) family.</text>
</comment>
<evidence type="ECO:0000256" key="6">
    <source>
        <dbReference type="ARBA" id="ARBA00023136"/>
    </source>
</evidence>
<evidence type="ECO:0000313" key="8">
    <source>
        <dbReference type="EMBL" id="AQZ52301.1"/>
    </source>
</evidence>
<evidence type="ECO:0000313" key="9">
    <source>
        <dbReference type="Proteomes" id="UP000191135"/>
    </source>
</evidence>
<evidence type="ECO:0000256" key="7">
    <source>
        <dbReference type="RuleBase" id="RU362048"/>
    </source>
</evidence>
<feature type="transmembrane region" description="Helical" evidence="7">
    <location>
        <begin position="73"/>
        <end position="92"/>
    </location>
</feature>
<keyword evidence="5 7" id="KW-1133">Transmembrane helix</keyword>
<dbReference type="GO" id="GO:0005886">
    <property type="term" value="C:plasma membrane"/>
    <property type="evidence" value="ECO:0007669"/>
    <property type="project" value="UniProtKB-SubCell"/>
</dbReference>
<dbReference type="OrthoDB" id="21094at2"/>
<feature type="transmembrane region" description="Helical" evidence="7">
    <location>
        <begin position="42"/>
        <end position="61"/>
    </location>
</feature>
<dbReference type="InterPro" id="IPR002771">
    <property type="entry name" value="Multi_antbiot-R_MarC"/>
</dbReference>
<feature type="transmembrane region" description="Helical" evidence="7">
    <location>
        <begin position="113"/>
        <end position="136"/>
    </location>
</feature>
<accession>A0A1U9Z3N3</accession>
<feature type="transmembrane region" description="Helical" evidence="7">
    <location>
        <begin position="148"/>
        <end position="170"/>
    </location>
</feature>
<evidence type="ECO:0000256" key="1">
    <source>
        <dbReference type="ARBA" id="ARBA00004651"/>
    </source>
</evidence>
<evidence type="ECO:0000256" key="5">
    <source>
        <dbReference type="ARBA" id="ARBA00022989"/>
    </source>
</evidence>
<protein>
    <recommendedName>
        <fullName evidence="7">UPF0056 membrane protein</fullName>
    </recommendedName>
</protein>
<comment type="subcellular location">
    <subcellularLocation>
        <location evidence="1 7">Cell membrane</location>
        <topology evidence="1 7">Multi-pass membrane protein</topology>
    </subcellularLocation>
</comment>
<evidence type="ECO:0000256" key="2">
    <source>
        <dbReference type="ARBA" id="ARBA00009784"/>
    </source>
</evidence>
<sequence length="216" mass="22931">MNELATLINGFTTLMVTMDPPGMVPIFLALTVGMTQAQRRKVAIRGSLISFFLLLAFALLGDDILNALGISMSAFRIAGGILLFWIGVEMIFEKRVERKERTTETAITKDGMANLAAFPLAMPLIAGPGAISATILLGSKMETVLDKLALVLVIFVASLVVLLAMLAAGLIDRLLGETGRNILTRILGMMLTALAVQFVIDGVTTVMHIPTGTAGA</sequence>
<dbReference type="PANTHER" id="PTHR33508:SF1">
    <property type="entry name" value="UPF0056 MEMBRANE PROTEIN YHCE"/>
    <property type="match status" value="1"/>
</dbReference>
<dbReference type="Proteomes" id="UP000191135">
    <property type="component" value="Chromosome"/>
</dbReference>
<dbReference type="AlphaFoldDB" id="A0A1U9Z3N3"/>
<dbReference type="STRING" id="1122214.Mame_02980"/>
<reference evidence="8 9" key="1">
    <citation type="submission" date="2017-03" db="EMBL/GenBank/DDBJ databases">
        <title>Foreign affairs: Plasmid Transfer between Roseobacters and Rhizobia.</title>
        <authorList>
            <person name="Bartling P."/>
            <person name="Bunk B."/>
            <person name="Overmann J."/>
            <person name="Brinkmann H."/>
            <person name="Petersen J."/>
        </authorList>
    </citation>
    <scope>NUCLEOTIDE SEQUENCE [LARGE SCALE GENOMIC DNA]</scope>
    <source>
        <strain evidence="8 9">MACL11</strain>
    </source>
</reference>
<name>A0A1U9Z3N3_9HYPH</name>
<feature type="transmembrane region" description="Helical" evidence="7">
    <location>
        <begin position="6"/>
        <end position="30"/>
    </location>
</feature>
<dbReference type="NCBIfam" id="TIGR00427">
    <property type="entry name" value="NAAT family transporter"/>
    <property type="match status" value="1"/>
</dbReference>
<keyword evidence="4 7" id="KW-0812">Transmembrane</keyword>